<dbReference type="InterPro" id="IPR009057">
    <property type="entry name" value="Homeodomain-like_sf"/>
</dbReference>
<evidence type="ECO:0000256" key="1">
    <source>
        <dbReference type="ARBA" id="ARBA00023015"/>
    </source>
</evidence>
<name>A0A0U3AFX8_9ALTE</name>
<dbReference type="Pfam" id="PF12833">
    <property type="entry name" value="HTH_18"/>
    <property type="match status" value="1"/>
</dbReference>
<dbReference type="RefSeq" id="WP_062477027.1">
    <property type="nucleotide sequence ID" value="NZ_CP013650.1"/>
</dbReference>
<evidence type="ECO:0000259" key="5">
    <source>
        <dbReference type="PROSITE" id="PS01124"/>
    </source>
</evidence>
<feature type="transmembrane region" description="Helical" evidence="4">
    <location>
        <begin position="132"/>
        <end position="151"/>
    </location>
</feature>
<proteinExistence type="predicted"/>
<feature type="transmembrane region" description="Helical" evidence="4">
    <location>
        <begin position="42"/>
        <end position="62"/>
    </location>
</feature>
<evidence type="ECO:0000313" key="6">
    <source>
        <dbReference type="EMBL" id="ALS97601.1"/>
    </source>
</evidence>
<organism evidence="6 7">
    <name type="scientific">Lacimicrobium alkaliphilum</name>
    <dbReference type="NCBI Taxonomy" id="1526571"/>
    <lineage>
        <taxon>Bacteria</taxon>
        <taxon>Pseudomonadati</taxon>
        <taxon>Pseudomonadota</taxon>
        <taxon>Gammaproteobacteria</taxon>
        <taxon>Alteromonadales</taxon>
        <taxon>Alteromonadaceae</taxon>
        <taxon>Lacimicrobium</taxon>
    </lineage>
</organism>
<dbReference type="InterPro" id="IPR018060">
    <property type="entry name" value="HTH_AraC"/>
</dbReference>
<sequence length="349" mass="39602">MENPILLAPIQVVDLFCRFAAVGVLFSLLLNSVYRAVPKVAWSYAVLVVCCAAYLLLTAPIANHHYGWLRPPLLLLTDLTSLALLNLYWLHTKDKIVLSALPRWALAISGAWLLWIGYFFLFRAGRGLYHDIHHALCLSILVYILIDAIKGFEDDLVEKRRRLRLIMILTISFYMVLLTLVELAQTSLKDHWLFSLGNAAAALLVSLYFTYGYILMAGRPSTESPSPLPRENTKPEPHPLIAVLTRLMEEGFYQQNGLTVNQLARELKVPAHQLRQVINAQMGFDNFTQFINSYRIPAVCNALSDPDRTSDPILTIALEAGFNSIAPFNRAFKQKMGMTPKEYRHRFQK</sequence>
<evidence type="ECO:0000313" key="7">
    <source>
        <dbReference type="Proteomes" id="UP000068447"/>
    </source>
</evidence>
<dbReference type="PRINTS" id="PR00032">
    <property type="entry name" value="HTHARAC"/>
</dbReference>
<dbReference type="InterPro" id="IPR018062">
    <property type="entry name" value="HTH_AraC-typ_CS"/>
</dbReference>
<evidence type="ECO:0000256" key="2">
    <source>
        <dbReference type="ARBA" id="ARBA00023125"/>
    </source>
</evidence>
<dbReference type="EMBL" id="CP013650">
    <property type="protein sequence ID" value="ALS97601.1"/>
    <property type="molecule type" value="Genomic_DNA"/>
</dbReference>
<dbReference type="SMART" id="SM00342">
    <property type="entry name" value="HTH_ARAC"/>
    <property type="match status" value="1"/>
</dbReference>
<dbReference type="InterPro" id="IPR020449">
    <property type="entry name" value="Tscrpt_reg_AraC-type_HTH"/>
</dbReference>
<dbReference type="PROSITE" id="PS01124">
    <property type="entry name" value="HTH_ARAC_FAMILY_2"/>
    <property type="match status" value="1"/>
</dbReference>
<keyword evidence="7" id="KW-1185">Reference proteome</keyword>
<keyword evidence="4" id="KW-0472">Membrane</keyword>
<dbReference type="Gene3D" id="1.10.10.60">
    <property type="entry name" value="Homeodomain-like"/>
    <property type="match status" value="1"/>
</dbReference>
<feature type="transmembrane region" description="Helical" evidence="4">
    <location>
        <begin position="163"/>
        <end position="181"/>
    </location>
</feature>
<dbReference type="GO" id="GO:0043565">
    <property type="term" value="F:sequence-specific DNA binding"/>
    <property type="evidence" value="ECO:0007669"/>
    <property type="project" value="InterPro"/>
</dbReference>
<dbReference type="SUPFAM" id="SSF46689">
    <property type="entry name" value="Homeodomain-like"/>
    <property type="match status" value="1"/>
</dbReference>
<dbReference type="AlphaFoldDB" id="A0A0U3AFX8"/>
<dbReference type="STRING" id="1526571.AT746_04495"/>
<keyword evidence="3" id="KW-0804">Transcription</keyword>
<dbReference type="GO" id="GO:0003700">
    <property type="term" value="F:DNA-binding transcription factor activity"/>
    <property type="evidence" value="ECO:0007669"/>
    <property type="project" value="InterPro"/>
</dbReference>
<dbReference type="OrthoDB" id="345413at2"/>
<gene>
    <name evidence="6" type="ORF">AT746_04495</name>
</gene>
<dbReference type="Proteomes" id="UP000068447">
    <property type="component" value="Chromosome"/>
</dbReference>
<evidence type="ECO:0000256" key="4">
    <source>
        <dbReference type="SAM" id="Phobius"/>
    </source>
</evidence>
<evidence type="ECO:0000256" key="3">
    <source>
        <dbReference type="ARBA" id="ARBA00023163"/>
    </source>
</evidence>
<feature type="transmembrane region" description="Helical" evidence="4">
    <location>
        <begin position="193"/>
        <end position="214"/>
    </location>
</feature>
<dbReference type="PANTHER" id="PTHR43280">
    <property type="entry name" value="ARAC-FAMILY TRANSCRIPTIONAL REGULATOR"/>
    <property type="match status" value="1"/>
</dbReference>
<feature type="transmembrane region" description="Helical" evidence="4">
    <location>
        <begin position="101"/>
        <end position="120"/>
    </location>
</feature>
<accession>A0A0U3AFX8</accession>
<protein>
    <recommendedName>
        <fullName evidence="5">HTH araC/xylS-type domain-containing protein</fullName>
    </recommendedName>
</protein>
<feature type="transmembrane region" description="Helical" evidence="4">
    <location>
        <begin position="68"/>
        <end position="89"/>
    </location>
</feature>
<dbReference type="PROSITE" id="PS00041">
    <property type="entry name" value="HTH_ARAC_FAMILY_1"/>
    <property type="match status" value="1"/>
</dbReference>
<keyword evidence="4" id="KW-1133">Transmembrane helix</keyword>
<feature type="domain" description="HTH araC/xylS-type" evidence="5">
    <location>
        <begin position="242"/>
        <end position="346"/>
    </location>
</feature>
<reference evidence="6 7" key="1">
    <citation type="submission" date="2015-12" db="EMBL/GenBank/DDBJ databases">
        <title>Complete genome of Lacimicrobium alkaliphilum KCTC 32984.</title>
        <authorList>
            <person name="Kim S.-G."/>
            <person name="Lee Y.-J."/>
        </authorList>
    </citation>
    <scope>NUCLEOTIDE SEQUENCE [LARGE SCALE GENOMIC DNA]</scope>
    <source>
        <strain evidence="6 7">YelD216</strain>
    </source>
</reference>
<dbReference type="KEGG" id="lal:AT746_04495"/>
<keyword evidence="4" id="KW-0812">Transmembrane</keyword>
<feature type="transmembrane region" description="Helical" evidence="4">
    <location>
        <begin position="6"/>
        <end position="30"/>
    </location>
</feature>
<keyword evidence="2" id="KW-0238">DNA-binding</keyword>
<dbReference type="PANTHER" id="PTHR43280:SF29">
    <property type="entry name" value="ARAC-FAMILY TRANSCRIPTIONAL REGULATOR"/>
    <property type="match status" value="1"/>
</dbReference>
<keyword evidence="1" id="KW-0805">Transcription regulation</keyword>